<comment type="caution">
    <text evidence="1">The sequence shown here is derived from an EMBL/GenBank/DDBJ whole genome shotgun (WGS) entry which is preliminary data.</text>
</comment>
<proteinExistence type="predicted"/>
<protein>
    <submittedName>
        <fullName evidence="1">Uncharacterized protein</fullName>
    </submittedName>
</protein>
<organism evidence="1 2">
    <name type="scientific">Streptomyces gelaticus</name>
    <dbReference type="NCBI Taxonomy" id="285446"/>
    <lineage>
        <taxon>Bacteria</taxon>
        <taxon>Bacillati</taxon>
        <taxon>Actinomycetota</taxon>
        <taxon>Actinomycetes</taxon>
        <taxon>Kitasatosporales</taxon>
        <taxon>Streptomycetaceae</taxon>
        <taxon>Streptomyces</taxon>
    </lineage>
</organism>
<dbReference type="Proteomes" id="UP000660675">
    <property type="component" value="Unassembled WGS sequence"/>
</dbReference>
<keyword evidence="2" id="KW-1185">Reference proteome</keyword>
<gene>
    <name evidence="1" type="ORF">GCM10015535_54520</name>
</gene>
<dbReference type="EMBL" id="BMTF01000022">
    <property type="protein sequence ID" value="GGV92779.1"/>
    <property type="molecule type" value="Genomic_DNA"/>
</dbReference>
<accession>A0ABQ2W525</accession>
<evidence type="ECO:0000313" key="2">
    <source>
        <dbReference type="Proteomes" id="UP000660675"/>
    </source>
</evidence>
<evidence type="ECO:0000313" key="1">
    <source>
        <dbReference type="EMBL" id="GGV92779.1"/>
    </source>
</evidence>
<name>A0ABQ2W525_9ACTN</name>
<sequence>MPCRAVPQFAPFAPFVPRRADRGTARPADGASGALHPVRQAVMSFAVKRAQAAEPNTTAYKP</sequence>
<reference evidence="2" key="1">
    <citation type="journal article" date="2019" name="Int. J. Syst. Evol. Microbiol.">
        <title>The Global Catalogue of Microorganisms (GCM) 10K type strain sequencing project: providing services to taxonomists for standard genome sequencing and annotation.</title>
        <authorList>
            <consortium name="The Broad Institute Genomics Platform"/>
            <consortium name="The Broad Institute Genome Sequencing Center for Infectious Disease"/>
            <person name="Wu L."/>
            <person name="Ma J."/>
        </authorList>
    </citation>
    <scope>NUCLEOTIDE SEQUENCE [LARGE SCALE GENOMIC DNA]</scope>
    <source>
        <strain evidence="2">JCM 4376</strain>
    </source>
</reference>